<sequence>MDPASQSDYGQFMRVSIGNSKFADACIMLTGGLVRAKENSVYPSEAFILPITQYGPNESHRNSLTYSRAFRLIPVPSDRPGSCIAHAVDEEDSFFIDPPTEIGEPRVPIKYRTENSDLLFSGNWFRYSSDPDSEGPFGTVIWAPSMSESTAKLLQSSITRQGNSSAESLDTETRLTASLLRNSNATEDRITSSIGTLYRRVSHPDYDQKDSHWISIYFDFNMGAENRLHMRVRRDVPLRWCSFVIANQLGLDGSKAHEQITFCYPTDSTEIDQEKSSSELQLSENVVLRVQGGI</sequence>
<gene>
    <name evidence="1" type="ORF">PHET_05437</name>
</gene>
<comment type="caution">
    <text evidence="1">The sequence shown here is derived from an EMBL/GenBank/DDBJ whole genome shotgun (WGS) entry which is preliminary data.</text>
</comment>
<proteinExistence type="predicted"/>
<evidence type="ECO:0000313" key="2">
    <source>
        <dbReference type="Proteomes" id="UP000748531"/>
    </source>
</evidence>
<dbReference type="OrthoDB" id="6236677at2759"/>
<keyword evidence="2" id="KW-1185">Reference proteome</keyword>
<dbReference type="EMBL" id="LUCH01002701">
    <property type="protein sequence ID" value="KAF5401107.1"/>
    <property type="molecule type" value="Genomic_DNA"/>
</dbReference>
<protein>
    <submittedName>
        <fullName evidence="1">Uncharacterized protein</fullName>
    </submittedName>
</protein>
<dbReference type="Proteomes" id="UP000748531">
    <property type="component" value="Unassembled WGS sequence"/>
</dbReference>
<organism evidence="1 2">
    <name type="scientific">Paragonimus heterotremus</name>
    <dbReference type="NCBI Taxonomy" id="100268"/>
    <lineage>
        <taxon>Eukaryota</taxon>
        <taxon>Metazoa</taxon>
        <taxon>Spiralia</taxon>
        <taxon>Lophotrochozoa</taxon>
        <taxon>Platyhelminthes</taxon>
        <taxon>Trematoda</taxon>
        <taxon>Digenea</taxon>
        <taxon>Plagiorchiida</taxon>
        <taxon>Troglotremata</taxon>
        <taxon>Troglotrematidae</taxon>
        <taxon>Paragonimus</taxon>
    </lineage>
</organism>
<reference evidence="1" key="1">
    <citation type="submission" date="2019-05" db="EMBL/GenBank/DDBJ databases">
        <title>Annotation for the trematode Paragonimus heterotremus.</title>
        <authorList>
            <person name="Choi Y.-J."/>
        </authorList>
    </citation>
    <scope>NUCLEOTIDE SEQUENCE</scope>
    <source>
        <strain evidence="1">LC</strain>
    </source>
</reference>
<name>A0A8J4WZY3_9TREM</name>
<evidence type="ECO:0000313" key="1">
    <source>
        <dbReference type="EMBL" id="KAF5401107.1"/>
    </source>
</evidence>
<dbReference type="AlphaFoldDB" id="A0A8J4WZY3"/>
<accession>A0A8J4WZY3</accession>